<dbReference type="PANTHER" id="PTHR46877">
    <property type="entry name" value="EPH RECEPTOR A5"/>
    <property type="match status" value="1"/>
</dbReference>
<evidence type="ECO:0000259" key="9">
    <source>
        <dbReference type="PROSITE" id="PS50853"/>
    </source>
</evidence>
<dbReference type="InterPro" id="IPR013783">
    <property type="entry name" value="Ig-like_fold"/>
</dbReference>
<dbReference type="InterPro" id="IPR050449">
    <property type="entry name" value="Ephrin_rcpt_TKs"/>
</dbReference>
<dbReference type="GO" id="GO:0030425">
    <property type="term" value="C:dendrite"/>
    <property type="evidence" value="ECO:0007669"/>
    <property type="project" value="TreeGrafter"/>
</dbReference>
<gene>
    <name evidence="10" type="ORF">XELAEV_180151872mg</name>
</gene>
<dbReference type="SUPFAM" id="SSF49265">
    <property type="entry name" value="Fibronectin type III"/>
    <property type="match status" value="1"/>
</dbReference>
<evidence type="ECO:0000256" key="4">
    <source>
        <dbReference type="ARBA" id="ARBA00022741"/>
    </source>
</evidence>
<dbReference type="OMA" id="VYSMKQT"/>
<protein>
    <recommendedName>
        <fullName evidence="9">Fibronectin type-III domain-containing protein</fullName>
    </recommendedName>
</protein>
<dbReference type="Gene3D" id="2.60.40.10">
    <property type="entry name" value="Immunoglobulins"/>
    <property type="match status" value="1"/>
</dbReference>
<evidence type="ECO:0000313" key="11">
    <source>
        <dbReference type="Proteomes" id="UP000694892"/>
    </source>
</evidence>
<dbReference type="EMBL" id="CM004469">
    <property type="protein sequence ID" value="OCT92130.1"/>
    <property type="molecule type" value="Genomic_DNA"/>
</dbReference>
<dbReference type="PROSITE" id="PS50853">
    <property type="entry name" value="FN3"/>
    <property type="match status" value="1"/>
</dbReference>
<accession>A0A974DJ57</accession>
<evidence type="ECO:0000256" key="2">
    <source>
        <dbReference type="ARBA" id="ARBA00022692"/>
    </source>
</evidence>
<dbReference type="GO" id="GO:0005886">
    <property type="term" value="C:plasma membrane"/>
    <property type="evidence" value="ECO:0007669"/>
    <property type="project" value="TreeGrafter"/>
</dbReference>
<feature type="non-terminal residue" evidence="10">
    <location>
        <position position="148"/>
    </location>
</feature>
<dbReference type="PANTHER" id="PTHR46877:SF16">
    <property type="entry name" value="EPHRIN TYPE-A RECEPTOR 10"/>
    <property type="match status" value="1"/>
</dbReference>
<dbReference type="CDD" id="cd00063">
    <property type="entry name" value="FN3"/>
    <property type="match status" value="1"/>
</dbReference>
<dbReference type="InterPro" id="IPR003961">
    <property type="entry name" value="FN3_dom"/>
</dbReference>
<keyword evidence="5" id="KW-0067">ATP-binding</keyword>
<feature type="domain" description="Fibronectin type-III" evidence="9">
    <location>
        <begin position="46"/>
        <end position="148"/>
    </location>
</feature>
<dbReference type="FunFam" id="2.60.40.10:FF:000059">
    <property type="entry name" value="Ephrin type-A receptor 6"/>
    <property type="match status" value="1"/>
</dbReference>
<keyword evidence="3" id="KW-0732">Signal</keyword>
<dbReference type="InterPro" id="IPR036116">
    <property type="entry name" value="FN3_sf"/>
</dbReference>
<evidence type="ECO:0000256" key="7">
    <source>
        <dbReference type="ARBA" id="ARBA00023136"/>
    </source>
</evidence>
<proteinExistence type="predicted"/>
<dbReference type="GO" id="GO:0005524">
    <property type="term" value="F:ATP binding"/>
    <property type="evidence" value="ECO:0007669"/>
    <property type="project" value="UniProtKB-KW"/>
</dbReference>
<keyword evidence="7" id="KW-0472">Membrane</keyword>
<reference evidence="11" key="1">
    <citation type="journal article" date="2016" name="Nature">
        <title>Genome evolution in the allotetraploid frog Xenopus laevis.</title>
        <authorList>
            <person name="Session A.M."/>
            <person name="Uno Y."/>
            <person name="Kwon T."/>
            <person name="Chapman J.A."/>
            <person name="Toyoda A."/>
            <person name="Takahashi S."/>
            <person name="Fukui A."/>
            <person name="Hikosaka A."/>
            <person name="Suzuki A."/>
            <person name="Kondo M."/>
            <person name="van Heeringen S.J."/>
            <person name="Quigley I."/>
            <person name="Heinz S."/>
            <person name="Ogino H."/>
            <person name="Ochi H."/>
            <person name="Hellsten U."/>
            <person name="Lyons J.B."/>
            <person name="Simakov O."/>
            <person name="Putnam N."/>
            <person name="Stites J."/>
            <person name="Kuroki Y."/>
            <person name="Tanaka T."/>
            <person name="Michiue T."/>
            <person name="Watanabe M."/>
            <person name="Bogdanovic O."/>
            <person name="Lister R."/>
            <person name="Georgiou G."/>
            <person name="Paranjpe S.S."/>
            <person name="van Kruijsbergen I."/>
            <person name="Shu S."/>
            <person name="Carlson J."/>
            <person name="Kinoshita T."/>
            <person name="Ohta Y."/>
            <person name="Mawaribuchi S."/>
            <person name="Jenkins J."/>
            <person name="Grimwood J."/>
            <person name="Schmutz J."/>
            <person name="Mitros T."/>
            <person name="Mozaffari S.V."/>
            <person name="Suzuki Y."/>
            <person name="Haramoto Y."/>
            <person name="Yamamoto T.S."/>
            <person name="Takagi C."/>
            <person name="Heald R."/>
            <person name="Miller K."/>
            <person name="Haudenschild C."/>
            <person name="Kitzman J."/>
            <person name="Nakayama T."/>
            <person name="Izutsu Y."/>
            <person name="Robert J."/>
            <person name="Fortriede J."/>
            <person name="Burns K."/>
            <person name="Lotay V."/>
            <person name="Karimi K."/>
            <person name="Yasuoka Y."/>
            <person name="Dichmann D.S."/>
            <person name="Flajnik M.F."/>
            <person name="Houston D.W."/>
            <person name="Shendure J."/>
            <person name="DuPasquier L."/>
            <person name="Vize P.D."/>
            <person name="Zorn A.M."/>
            <person name="Ito M."/>
            <person name="Marcotte E.M."/>
            <person name="Wallingford J.B."/>
            <person name="Ito Y."/>
            <person name="Asashima M."/>
            <person name="Ueno N."/>
            <person name="Matsuda Y."/>
            <person name="Veenstra G.J."/>
            <person name="Fujiyama A."/>
            <person name="Harland R.M."/>
            <person name="Taira M."/>
            <person name="Rokhsar D.S."/>
        </authorList>
    </citation>
    <scope>NUCLEOTIDE SEQUENCE [LARGE SCALE GENOMIC DNA]</scope>
    <source>
        <strain evidence="11">J</strain>
    </source>
</reference>
<evidence type="ECO:0000313" key="10">
    <source>
        <dbReference type="EMBL" id="OCT92130.1"/>
    </source>
</evidence>
<keyword evidence="8" id="KW-0675">Receptor</keyword>
<organism evidence="10 11">
    <name type="scientific">Xenopus laevis</name>
    <name type="common">African clawed frog</name>
    <dbReference type="NCBI Taxonomy" id="8355"/>
    <lineage>
        <taxon>Eukaryota</taxon>
        <taxon>Metazoa</taxon>
        <taxon>Chordata</taxon>
        <taxon>Craniata</taxon>
        <taxon>Vertebrata</taxon>
        <taxon>Euteleostomi</taxon>
        <taxon>Amphibia</taxon>
        <taxon>Batrachia</taxon>
        <taxon>Anura</taxon>
        <taxon>Pipoidea</taxon>
        <taxon>Pipidae</taxon>
        <taxon>Xenopodinae</taxon>
        <taxon>Xenopus</taxon>
        <taxon>Xenopus</taxon>
    </lineage>
</organism>
<evidence type="ECO:0000256" key="5">
    <source>
        <dbReference type="ARBA" id="ARBA00022840"/>
    </source>
</evidence>
<dbReference type="Pfam" id="PF00041">
    <property type="entry name" value="fn3"/>
    <property type="match status" value="1"/>
</dbReference>
<evidence type="ECO:0000256" key="6">
    <source>
        <dbReference type="ARBA" id="ARBA00022989"/>
    </source>
</evidence>
<name>A0A974DJ57_XENLA</name>
<dbReference type="GO" id="GO:0005005">
    <property type="term" value="F:transmembrane-ephrin receptor activity"/>
    <property type="evidence" value="ECO:0007669"/>
    <property type="project" value="TreeGrafter"/>
</dbReference>
<keyword evidence="6" id="KW-1133">Transmembrane helix</keyword>
<sequence length="148" mass="16450">MSSRLQLCVPCPQHSYTNQESSTVCPCERNYFRSPLDSPSTSCTRPPSAPRNLVYSMKQTTLILEWNTPVDTGGRGDITYNIFCDKCSVAFQQCEACGSSIGYVPQQTGLVDRTVTLVNLFPHVNYTIRVESVNGVSDFSLYANEFAE</sequence>
<dbReference type="GO" id="GO:0007411">
    <property type="term" value="P:axon guidance"/>
    <property type="evidence" value="ECO:0007669"/>
    <property type="project" value="TreeGrafter"/>
</dbReference>
<evidence type="ECO:0000256" key="8">
    <source>
        <dbReference type="ARBA" id="ARBA00023170"/>
    </source>
</evidence>
<keyword evidence="4" id="KW-0547">Nucleotide-binding</keyword>
<evidence type="ECO:0000256" key="1">
    <source>
        <dbReference type="ARBA" id="ARBA00004167"/>
    </source>
</evidence>
<dbReference type="AlphaFoldDB" id="A0A974DJ57"/>
<dbReference type="Gene3D" id="2.10.50.10">
    <property type="entry name" value="Tumor Necrosis Factor Receptor, subunit A, domain 2"/>
    <property type="match status" value="1"/>
</dbReference>
<dbReference type="Proteomes" id="UP000694892">
    <property type="component" value="Chromosome 2S"/>
</dbReference>
<keyword evidence="2" id="KW-0812">Transmembrane</keyword>
<comment type="subcellular location">
    <subcellularLocation>
        <location evidence="1">Membrane</location>
        <topology evidence="1">Single-pass membrane protein</topology>
    </subcellularLocation>
</comment>
<evidence type="ECO:0000256" key="3">
    <source>
        <dbReference type="ARBA" id="ARBA00022729"/>
    </source>
</evidence>
<dbReference type="SMART" id="SM00060">
    <property type="entry name" value="FN3"/>
    <property type="match status" value="1"/>
</dbReference>